<reference evidence="5 6" key="1">
    <citation type="submission" date="2021-10" db="EMBL/GenBank/DDBJ databases">
        <title>Anaerobic single-cell dispensing facilitates the cultivation of human gut bacteria.</title>
        <authorList>
            <person name="Afrizal A."/>
        </authorList>
    </citation>
    <scope>NUCLEOTIDE SEQUENCE [LARGE SCALE GENOMIC DNA]</scope>
    <source>
        <strain evidence="5 6">CLA-AA-H246</strain>
    </source>
</reference>
<comment type="caution">
    <text evidence="5">The sequence shown here is derived from an EMBL/GenBank/DDBJ whole genome shotgun (WGS) entry which is preliminary data.</text>
</comment>
<feature type="compositionally biased region" description="Polar residues" evidence="1">
    <location>
        <begin position="176"/>
        <end position="186"/>
    </location>
</feature>
<feature type="compositionally biased region" description="Gly residues" evidence="1">
    <location>
        <begin position="192"/>
        <end position="205"/>
    </location>
</feature>
<gene>
    <name evidence="5" type="ORF">LKD42_10815</name>
</gene>
<protein>
    <submittedName>
        <fullName evidence="5">LPXTG cell wall anchor domain-containing protein</fullName>
    </submittedName>
</protein>
<keyword evidence="6" id="KW-1185">Reference proteome</keyword>
<sequence>MKKVLCAMMLFAAAILCLHQNVSAAEGATVTVNGDTLQAGSDAWKVTLDISGDTKITNGKIRVTYDSSQLKLVSTEAGSMMNGVLTDINDPVSGNKSEGEAVFVFASSTELDTNGTLFEMTFQVQDSVKDGDSVTVSAKTEELQNNNAAVAVTDVPLNAAVGRQSNNNGNNNGGNDSSTEPQTETASNNGNNGNGSGSDNQGGSGIQTEAPSGNSNTSGGSSTFGGTSSGSSSTAGTQSGSSTVTSAKTGDNTNVLRPLIIAVIALIVLIGGYVWSRKKKK</sequence>
<keyword evidence="3" id="KW-0732">Signal</keyword>
<feature type="compositionally biased region" description="Low complexity" evidence="1">
    <location>
        <begin position="212"/>
        <end position="246"/>
    </location>
</feature>
<feature type="transmembrane region" description="Helical" evidence="2">
    <location>
        <begin position="255"/>
        <end position="275"/>
    </location>
</feature>
<feature type="compositionally biased region" description="Low complexity" evidence="1">
    <location>
        <begin position="166"/>
        <end position="175"/>
    </location>
</feature>
<keyword evidence="2" id="KW-0812">Transmembrane</keyword>
<feature type="domain" description="Cohesin" evidence="4">
    <location>
        <begin position="30"/>
        <end position="147"/>
    </location>
</feature>
<dbReference type="EMBL" id="JAJEQE010000040">
    <property type="protein sequence ID" value="MCC2149739.1"/>
    <property type="molecule type" value="Genomic_DNA"/>
</dbReference>
<dbReference type="InterPro" id="IPR002102">
    <property type="entry name" value="Cohesin_dom"/>
</dbReference>
<keyword evidence="2" id="KW-0472">Membrane</keyword>
<dbReference type="Pfam" id="PF00963">
    <property type="entry name" value="Cohesin"/>
    <property type="match status" value="1"/>
</dbReference>
<feature type="chain" id="PRO_5046977756" evidence="3">
    <location>
        <begin position="25"/>
        <end position="281"/>
    </location>
</feature>
<dbReference type="InterPro" id="IPR008965">
    <property type="entry name" value="CBM2/CBM3_carb-bd_dom_sf"/>
</dbReference>
<dbReference type="SUPFAM" id="SSF49384">
    <property type="entry name" value="Carbohydrate-binding domain"/>
    <property type="match status" value="1"/>
</dbReference>
<dbReference type="Proteomes" id="UP001299235">
    <property type="component" value="Unassembled WGS sequence"/>
</dbReference>
<evidence type="ECO:0000313" key="5">
    <source>
        <dbReference type="EMBL" id="MCC2149739.1"/>
    </source>
</evidence>
<organism evidence="5 6">
    <name type="scientific">Hominisplanchenecus faecis</name>
    <dbReference type="NCBI Taxonomy" id="2885351"/>
    <lineage>
        <taxon>Bacteria</taxon>
        <taxon>Bacillati</taxon>
        <taxon>Bacillota</taxon>
        <taxon>Clostridia</taxon>
        <taxon>Lachnospirales</taxon>
        <taxon>Lachnospiraceae</taxon>
        <taxon>Hominisplanchenecus</taxon>
    </lineage>
</organism>
<dbReference type="Gene3D" id="2.60.40.680">
    <property type="match status" value="1"/>
</dbReference>
<accession>A0ABS8EXR3</accession>
<evidence type="ECO:0000313" key="6">
    <source>
        <dbReference type="Proteomes" id="UP001299235"/>
    </source>
</evidence>
<feature type="signal peptide" evidence="3">
    <location>
        <begin position="1"/>
        <end position="24"/>
    </location>
</feature>
<name>A0ABS8EXR3_9FIRM</name>
<feature type="region of interest" description="Disordered" evidence="1">
    <location>
        <begin position="161"/>
        <end position="250"/>
    </location>
</feature>
<evidence type="ECO:0000259" key="4">
    <source>
        <dbReference type="Pfam" id="PF00963"/>
    </source>
</evidence>
<dbReference type="NCBIfam" id="TIGR01167">
    <property type="entry name" value="LPXTG_anchor"/>
    <property type="match status" value="1"/>
</dbReference>
<dbReference type="RefSeq" id="WP_248835695.1">
    <property type="nucleotide sequence ID" value="NZ_JAJEQE010000040.1"/>
</dbReference>
<evidence type="ECO:0000256" key="1">
    <source>
        <dbReference type="SAM" id="MobiDB-lite"/>
    </source>
</evidence>
<evidence type="ECO:0000256" key="2">
    <source>
        <dbReference type="SAM" id="Phobius"/>
    </source>
</evidence>
<keyword evidence="2" id="KW-1133">Transmembrane helix</keyword>
<evidence type="ECO:0000256" key="3">
    <source>
        <dbReference type="SAM" id="SignalP"/>
    </source>
</evidence>
<proteinExistence type="predicted"/>